<name>A0AAV9WLX5_9PEZI</name>
<evidence type="ECO:0000313" key="2">
    <source>
        <dbReference type="Proteomes" id="UP001370758"/>
    </source>
</evidence>
<sequence length="467" mass="52920">MSVPRATILDLPNELLIPIFQDVVASLTPQETIRSGIIQLSWTCRRFHQVMQYFLESTCFVGVSIPARQSHTNLYSPTVLVEKTVNVSYRLFKYNTKGARGPFVKKLDIYGGFRREYPEYRDSQKRQYIISRPKSLATRLGGRGPQGSHLDVTTRMLNTVYNEIIHGFKNLTIASIQNTPDSLFVHLIPGLQSILAHCPRLVEVKLFLTISIEKSHELQDTLQELVDNRVATCARLVELDLSITEESRSSWKDALKDSEEKPESRIYPIEILTKVFGASTDSLQVLKANYIVSGSGSESRPSVATSPLQKWAMPSLKSLQFPVTSWTTNRLLTEFCEINYAGVQEITFNGLLDGNWGPDNDGAVNFLHQFPNLKVLNIEAISSRNLAWVQSMLIMAVSSFFPSLRVLEIRTKVYFWRELEPVQRTNFKAALENFALRHGNSSLDIQKFDTYLTGKDVVFRFSIAAGR</sequence>
<organism evidence="1 2">
    <name type="scientific">Arthrobotrys musiformis</name>
    <dbReference type="NCBI Taxonomy" id="47236"/>
    <lineage>
        <taxon>Eukaryota</taxon>
        <taxon>Fungi</taxon>
        <taxon>Dikarya</taxon>
        <taxon>Ascomycota</taxon>
        <taxon>Pezizomycotina</taxon>
        <taxon>Orbiliomycetes</taxon>
        <taxon>Orbiliales</taxon>
        <taxon>Orbiliaceae</taxon>
        <taxon>Arthrobotrys</taxon>
    </lineage>
</organism>
<keyword evidence="2" id="KW-1185">Reference proteome</keyword>
<dbReference type="InterPro" id="IPR032675">
    <property type="entry name" value="LRR_dom_sf"/>
</dbReference>
<dbReference type="Gene3D" id="3.80.10.10">
    <property type="entry name" value="Ribonuclease Inhibitor"/>
    <property type="match status" value="1"/>
</dbReference>
<protein>
    <recommendedName>
        <fullName evidence="3">F-box domain-containing protein</fullName>
    </recommendedName>
</protein>
<reference evidence="1 2" key="1">
    <citation type="submission" date="2023-08" db="EMBL/GenBank/DDBJ databases">
        <authorList>
            <person name="Palmer J.M."/>
        </authorList>
    </citation>
    <scope>NUCLEOTIDE SEQUENCE [LARGE SCALE GENOMIC DNA]</scope>
    <source>
        <strain evidence="1 2">TWF481</strain>
    </source>
</reference>
<dbReference type="Proteomes" id="UP001370758">
    <property type="component" value="Unassembled WGS sequence"/>
</dbReference>
<gene>
    <name evidence="1" type="ORF">TWF481_000085</name>
</gene>
<evidence type="ECO:0000313" key="1">
    <source>
        <dbReference type="EMBL" id="KAK6511163.1"/>
    </source>
</evidence>
<dbReference type="EMBL" id="JAVHJL010000001">
    <property type="protein sequence ID" value="KAK6511163.1"/>
    <property type="molecule type" value="Genomic_DNA"/>
</dbReference>
<accession>A0AAV9WLX5</accession>
<dbReference type="AlphaFoldDB" id="A0AAV9WLX5"/>
<proteinExistence type="predicted"/>
<evidence type="ECO:0008006" key="3">
    <source>
        <dbReference type="Google" id="ProtNLM"/>
    </source>
</evidence>
<comment type="caution">
    <text evidence="1">The sequence shown here is derived from an EMBL/GenBank/DDBJ whole genome shotgun (WGS) entry which is preliminary data.</text>
</comment>